<reference evidence="2" key="1">
    <citation type="submission" date="2022-02" db="EMBL/GenBank/DDBJ databases">
        <authorList>
            <person name="Giguere J D."/>
        </authorList>
    </citation>
    <scope>NUCLEOTIDE SEQUENCE</scope>
    <source>
        <strain evidence="2">CCAP 1055/1</strain>
    </source>
</reference>
<sequence length="173" mass="19430">MAMTTGSASEDQRVDEFARAREILAAMKERRALFSNVLEGSYSVSDRAADDGQQLEAGIGKKQVGGSIDRRVIRRQIKVALKERQMMLSRMLVAADPIAKIEKDCSSHDDQDSDTQKTDESSIWSQQTKSSFCSPDSSAEQMRRNTNVPLFSGIEEVCQYRKKSSFRAQRLDI</sequence>
<evidence type="ECO:0000313" key="2">
    <source>
        <dbReference type="EMBL" id="CAG9284998.1"/>
    </source>
</evidence>
<dbReference type="EMBL" id="OU594943">
    <property type="protein sequence ID" value="CAG9284998.1"/>
    <property type="molecule type" value="Genomic_DNA"/>
</dbReference>
<feature type="compositionally biased region" description="Polar residues" evidence="1">
    <location>
        <begin position="121"/>
        <end position="145"/>
    </location>
</feature>
<accession>A0A8J9X4E3</accession>
<feature type="compositionally biased region" description="Basic and acidic residues" evidence="1">
    <location>
        <begin position="103"/>
        <end position="120"/>
    </location>
</feature>
<dbReference type="Proteomes" id="UP000836788">
    <property type="component" value="Chromosome 2"/>
</dbReference>
<name>A0A8J9X4E3_PHATR</name>
<dbReference type="AlphaFoldDB" id="A0A8J9X4E3"/>
<gene>
    <name evidence="2" type="ORF">PTTT1_LOCUS27658</name>
</gene>
<feature type="region of interest" description="Disordered" evidence="1">
    <location>
        <begin position="103"/>
        <end position="145"/>
    </location>
</feature>
<proteinExistence type="predicted"/>
<protein>
    <submittedName>
        <fullName evidence="2">Uncharacterized protein</fullName>
    </submittedName>
</protein>
<organism evidence="2">
    <name type="scientific">Phaeodactylum tricornutum</name>
    <name type="common">Diatom</name>
    <dbReference type="NCBI Taxonomy" id="2850"/>
    <lineage>
        <taxon>Eukaryota</taxon>
        <taxon>Sar</taxon>
        <taxon>Stramenopiles</taxon>
        <taxon>Ochrophyta</taxon>
        <taxon>Bacillariophyta</taxon>
        <taxon>Bacillariophyceae</taxon>
        <taxon>Bacillariophycidae</taxon>
        <taxon>Naviculales</taxon>
        <taxon>Phaeodactylaceae</taxon>
        <taxon>Phaeodactylum</taxon>
    </lineage>
</organism>
<evidence type="ECO:0000256" key="1">
    <source>
        <dbReference type="SAM" id="MobiDB-lite"/>
    </source>
</evidence>